<organism evidence="2 3">
    <name type="scientific">Cinchona calisaya</name>
    <dbReference type="NCBI Taxonomy" id="153742"/>
    <lineage>
        <taxon>Eukaryota</taxon>
        <taxon>Viridiplantae</taxon>
        <taxon>Streptophyta</taxon>
        <taxon>Embryophyta</taxon>
        <taxon>Tracheophyta</taxon>
        <taxon>Spermatophyta</taxon>
        <taxon>Magnoliopsida</taxon>
        <taxon>eudicotyledons</taxon>
        <taxon>Gunneridae</taxon>
        <taxon>Pentapetalae</taxon>
        <taxon>asterids</taxon>
        <taxon>lamiids</taxon>
        <taxon>Gentianales</taxon>
        <taxon>Rubiaceae</taxon>
        <taxon>Cinchonoideae</taxon>
        <taxon>Cinchoneae</taxon>
        <taxon>Cinchona</taxon>
    </lineage>
</organism>
<protein>
    <recommendedName>
        <fullName evidence="1">Integrase zinc-binding domain-containing protein</fullName>
    </recommendedName>
</protein>
<dbReference type="EMBL" id="JBJUIK010000016">
    <property type="protein sequence ID" value="KAL3500124.1"/>
    <property type="molecule type" value="Genomic_DNA"/>
</dbReference>
<dbReference type="InterPro" id="IPR052160">
    <property type="entry name" value="Gypsy_RT_Integrase-like"/>
</dbReference>
<keyword evidence="3" id="KW-1185">Reference proteome</keyword>
<evidence type="ECO:0000259" key="1">
    <source>
        <dbReference type="Pfam" id="PF17921"/>
    </source>
</evidence>
<dbReference type="InterPro" id="IPR041588">
    <property type="entry name" value="Integrase_H2C2"/>
</dbReference>
<name>A0ABD2Y132_9GENT</name>
<sequence>MQRTLRKPAQTTQVHLCSLEATAQDALSRTVHPAVEEDPVTLCAISSISSTLVTKIKNTWQFDQKLSSIIHAEEQDPLSHPHYAWEQGILKRKGKIVVGAEVAIRDKLLQYFNSSTTGGHFGVHATYQGISAIIHWKGLHSAVRQFIKTCHTCQINKYEIMAYPGLLQPLPILEAF</sequence>
<dbReference type="Proteomes" id="UP001630127">
    <property type="component" value="Unassembled WGS sequence"/>
</dbReference>
<reference evidence="2 3" key="1">
    <citation type="submission" date="2024-11" db="EMBL/GenBank/DDBJ databases">
        <title>A near-complete genome assembly of Cinchona calisaya.</title>
        <authorList>
            <person name="Lian D.C."/>
            <person name="Zhao X.W."/>
            <person name="Wei L."/>
        </authorList>
    </citation>
    <scope>NUCLEOTIDE SEQUENCE [LARGE SCALE GENOMIC DNA]</scope>
    <source>
        <tissue evidence="2">Nenye</tissue>
    </source>
</reference>
<comment type="caution">
    <text evidence="2">The sequence shown here is derived from an EMBL/GenBank/DDBJ whole genome shotgun (WGS) entry which is preliminary data.</text>
</comment>
<proteinExistence type="predicted"/>
<evidence type="ECO:0000313" key="2">
    <source>
        <dbReference type="EMBL" id="KAL3500124.1"/>
    </source>
</evidence>
<accession>A0ABD2Y132</accession>
<dbReference type="Gene3D" id="1.10.340.70">
    <property type="match status" value="1"/>
</dbReference>
<dbReference type="PANTHER" id="PTHR47266">
    <property type="entry name" value="ENDONUCLEASE-RELATED"/>
    <property type="match status" value="1"/>
</dbReference>
<feature type="domain" description="Integrase zinc-binding" evidence="1">
    <location>
        <begin position="104"/>
        <end position="158"/>
    </location>
</feature>
<gene>
    <name evidence="2" type="ORF">ACH5RR_039217</name>
</gene>
<dbReference type="AlphaFoldDB" id="A0ABD2Y132"/>
<dbReference type="Pfam" id="PF17921">
    <property type="entry name" value="Integrase_H2C2"/>
    <property type="match status" value="1"/>
</dbReference>
<evidence type="ECO:0000313" key="3">
    <source>
        <dbReference type="Proteomes" id="UP001630127"/>
    </source>
</evidence>